<organism evidence="2 3">
    <name type="scientific">Colletotrichum karsti</name>
    <dbReference type="NCBI Taxonomy" id="1095194"/>
    <lineage>
        <taxon>Eukaryota</taxon>
        <taxon>Fungi</taxon>
        <taxon>Dikarya</taxon>
        <taxon>Ascomycota</taxon>
        <taxon>Pezizomycotina</taxon>
        <taxon>Sordariomycetes</taxon>
        <taxon>Hypocreomycetidae</taxon>
        <taxon>Glomerellales</taxon>
        <taxon>Glomerellaceae</taxon>
        <taxon>Colletotrichum</taxon>
        <taxon>Colletotrichum boninense species complex</taxon>
    </lineage>
</organism>
<evidence type="ECO:0000256" key="1">
    <source>
        <dbReference type="SAM" id="Phobius"/>
    </source>
</evidence>
<gene>
    <name evidence="2" type="ORF">CkaCkLH20_07921</name>
</gene>
<feature type="transmembrane region" description="Helical" evidence="1">
    <location>
        <begin position="210"/>
        <end position="234"/>
    </location>
</feature>
<keyword evidence="1" id="KW-0812">Transmembrane</keyword>
<proteinExistence type="predicted"/>
<keyword evidence="1" id="KW-0472">Membrane</keyword>
<dbReference type="Proteomes" id="UP000781932">
    <property type="component" value="Unassembled WGS sequence"/>
</dbReference>
<dbReference type="GeneID" id="62163711"/>
<comment type="caution">
    <text evidence="2">The sequence shown here is derived from an EMBL/GenBank/DDBJ whole genome shotgun (WGS) entry which is preliminary data.</text>
</comment>
<keyword evidence="3" id="KW-1185">Reference proteome</keyword>
<reference evidence="2" key="2">
    <citation type="submission" date="2020-11" db="EMBL/GenBank/DDBJ databases">
        <title>Whole genome sequencing of Colletotrichum sp.</title>
        <authorList>
            <person name="Li H."/>
        </authorList>
    </citation>
    <scope>NUCLEOTIDE SEQUENCE</scope>
    <source>
        <strain evidence="2">CkLH20</strain>
    </source>
</reference>
<dbReference type="RefSeq" id="XP_038744245.1">
    <property type="nucleotide sequence ID" value="XM_038890637.1"/>
</dbReference>
<dbReference type="EMBL" id="JAATWM020000025">
    <property type="protein sequence ID" value="KAF9874784.1"/>
    <property type="molecule type" value="Genomic_DNA"/>
</dbReference>
<dbReference type="OrthoDB" id="4809608at2759"/>
<protein>
    <submittedName>
        <fullName evidence="2">Uncharacterized protein</fullName>
    </submittedName>
</protein>
<keyword evidence="1" id="KW-1133">Transmembrane helix</keyword>
<evidence type="ECO:0000313" key="3">
    <source>
        <dbReference type="Proteomes" id="UP000781932"/>
    </source>
</evidence>
<name>A0A9P6LG36_9PEZI</name>
<sequence length="260" mass="28366">MSSSAPRSSNATESTKLLTITTPWIEPSDCSTQWTTSTSFQEKYGGTTVTQAWTISNPAASCYPPGWDDEVPERRLNFRPGVCPEGWNYQGLGEQISLVASTAYCCQSGFTHSRERTDGGSSSLAAVCERSGWATAAASGTSGENQIHTAERHSAWALTWAASDTATLTPKLPTLTSGMRVPTWTPGEKIPKGEYDQFRNDNLPYIGDGAYYFLMIGMPIIGALMIGSCMWCCIQKCKKNRREKRARMAATEVNLTSISK</sequence>
<dbReference type="AlphaFoldDB" id="A0A9P6LG36"/>
<accession>A0A9P6LG36</accession>
<evidence type="ECO:0000313" key="2">
    <source>
        <dbReference type="EMBL" id="KAF9874784.1"/>
    </source>
</evidence>
<reference evidence="2" key="1">
    <citation type="submission" date="2020-03" db="EMBL/GenBank/DDBJ databases">
        <authorList>
            <person name="He L."/>
        </authorList>
    </citation>
    <scope>NUCLEOTIDE SEQUENCE</scope>
    <source>
        <strain evidence="2">CkLH20</strain>
    </source>
</reference>